<evidence type="ECO:0000256" key="1">
    <source>
        <dbReference type="ARBA" id="ARBA00008455"/>
    </source>
</evidence>
<reference evidence="4" key="1">
    <citation type="submission" date="2022-11" db="UniProtKB">
        <authorList>
            <consortium name="WormBaseParasite"/>
        </authorList>
    </citation>
    <scope>IDENTIFICATION</scope>
</reference>
<dbReference type="GO" id="GO:0006508">
    <property type="term" value="P:proteolysis"/>
    <property type="evidence" value="ECO:0007669"/>
    <property type="project" value="InterPro"/>
</dbReference>
<dbReference type="InterPro" id="IPR013128">
    <property type="entry name" value="Peptidase_C1A"/>
</dbReference>
<name>A0A914P1E8_9BILA</name>
<evidence type="ECO:0000259" key="2">
    <source>
        <dbReference type="Pfam" id="PF00112"/>
    </source>
</evidence>
<dbReference type="Pfam" id="PF00112">
    <property type="entry name" value="Peptidase_C1"/>
    <property type="match status" value="1"/>
</dbReference>
<dbReference type="AlphaFoldDB" id="A0A914P1E8"/>
<comment type="similarity">
    <text evidence="1">Belongs to the peptidase C1 family.</text>
</comment>
<evidence type="ECO:0000313" key="4">
    <source>
        <dbReference type="WBParaSite" id="PDA_v2.g11035.t1"/>
    </source>
</evidence>
<protein>
    <submittedName>
        <fullName evidence="4">Peptidase C1A papain C-terminal domain-containing protein</fullName>
    </submittedName>
</protein>
<dbReference type="WBParaSite" id="PDA_v2.g11035.t1">
    <property type="protein sequence ID" value="PDA_v2.g11035.t1"/>
    <property type="gene ID" value="PDA_v2.g11035"/>
</dbReference>
<proteinExistence type="inferred from homology"/>
<evidence type="ECO:0000313" key="3">
    <source>
        <dbReference type="Proteomes" id="UP000887578"/>
    </source>
</evidence>
<dbReference type="Gene3D" id="3.90.70.10">
    <property type="entry name" value="Cysteine proteinases"/>
    <property type="match status" value="1"/>
</dbReference>
<keyword evidence="3" id="KW-1185">Reference proteome</keyword>
<dbReference type="Proteomes" id="UP000887578">
    <property type="component" value="Unplaced"/>
</dbReference>
<organism evidence="3 4">
    <name type="scientific">Panagrolaimus davidi</name>
    <dbReference type="NCBI Taxonomy" id="227884"/>
    <lineage>
        <taxon>Eukaryota</taxon>
        <taxon>Metazoa</taxon>
        <taxon>Ecdysozoa</taxon>
        <taxon>Nematoda</taxon>
        <taxon>Chromadorea</taxon>
        <taxon>Rhabditida</taxon>
        <taxon>Tylenchina</taxon>
        <taxon>Panagrolaimomorpha</taxon>
        <taxon>Panagrolaimoidea</taxon>
        <taxon>Panagrolaimidae</taxon>
        <taxon>Panagrolaimus</taxon>
    </lineage>
</organism>
<dbReference type="PROSITE" id="PS00639">
    <property type="entry name" value="THIOL_PROTEASE_HIS"/>
    <property type="match status" value="1"/>
</dbReference>
<dbReference type="InterPro" id="IPR038765">
    <property type="entry name" value="Papain-like_cys_pep_sf"/>
</dbReference>
<dbReference type="InterPro" id="IPR025660">
    <property type="entry name" value="Pept_his_AS"/>
</dbReference>
<dbReference type="PANTHER" id="PTHR12411">
    <property type="entry name" value="CYSTEINE PROTEASE FAMILY C1-RELATED"/>
    <property type="match status" value="1"/>
</dbReference>
<feature type="domain" description="Peptidase C1A papain C-terminal" evidence="2">
    <location>
        <begin position="3"/>
        <end position="94"/>
    </location>
</feature>
<accession>A0A914P1E8</accession>
<dbReference type="InterPro" id="IPR000668">
    <property type="entry name" value="Peptidase_C1A_C"/>
</dbReference>
<sequence length="98" mass="10872">MIDWLITYGPVNVGISVPPSMMKYKSGVYTPSAYDCKFKVLGLHALLVVGYGQTDDGEKYWIVKNSWGQKWGTENGYVYFARGKNACGIEDEPIGILA</sequence>
<dbReference type="GO" id="GO:0008234">
    <property type="term" value="F:cysteine-type peptidase activity"/>
    <property type="evidence" value="ECO:0007669"/>
    <property type="project" value="InterPro"/>
</dbReference>
<dbReference type="SUPFAM" id="SSF54001">
    <property type="entry name" value="Cysteine proteinases"/>
    <property type="match status" value="1"/>
</dbReference>